<accession>A0A9X9BXW8</accession>
<evidence type="ECO:0000313" key="1">
    <source>
        <dbReference type="EMBL" id="TXE22186.1"/>
    </source>
</evidence>
<proteinExistence type="predicted"/>
<dbReference type="RefSeq" id="WP_147839303.1">
    <property type="nucleotide sequence ID" value="NZ_VOUP01000056.1"/>
</dbReference>
<comment type="caution">
    <text evidence="1">The sequence shown here is derived from an EMBL/GenBank/DDBJ whole genome shotgun (WGS) entry which is preliminary data.</text>
</comment>
<gene>
    <name evidence="1" type="ORF">FOT63_25730</name>
</gene>
<reference evidence="1 2" key="1">
    <citation type="submission" date="2019-07" db="EMBL/GenBank/DDBJ databases">
        <title>Serratia strains were isolated from fresh produce.</title>
        <authorList>
            <person name="Cho G.-S."/>
            <person name="Stein M."/>
            <person name="Lee W."/>
            <person name="Suh S.H."/>
            <person name="Franz C.M.A.P."/>
        </authorList>
    </citation>
    <scope>NUCLEOTIDE SEQUENCE [LARGE SCALE GENOMIC DNA]</scope>
    <source>
        <strain evidence="1 2">S17</strain>
    </source>
</reference>
<organism evidence="1 2">
    <name type="scientific">Serratia ureilytica</name>
    <dbReference type="NCBI Taxonomy" id="300181"/>
    <lineage>
        <taxon>Bacteria</taxon>
        <taxon>Pseudomonadati</taxon>
        <taxon>Pseudomonadota</taxon>
        <taxon>Gammaproteobacteria</taxon>
        <taxon>Enterobacterales</taxon>
        <taxon>Yersiniaceae</taxon>
        <taxon>Serratia</taxon>
    </lineage>
</organism>
<protein>
    <recommendedName>
        <fullName evidence="3">Bacteriophage protein</fullName>
    </recommendedName>
</protein>
<sequence length="167" mass="17592">MPGSSYLYRMPAGIAGGVTRSQDLTIEPVTLDNKNQFAAYGMAGKYDNNKFVPIKDGDDISLVKGILVRPYPITSFADLAYLGVQANQTADNLKRGYICVQATAGNPTTAKKGDPVYVRVTGGTAASPVGSFLLLPDSTATNTPQLLMAEVMGPGQADGLVEIAYNI</sequence>
<dbReference type="Proteomes" id="UP000321307">
    <property type="component" value="Unassembled WGS sequence"/>
</dbReference>
<dbReference type="Pfam" id="PF23982">
    <property type="entry name" value="XM1_gp53_minor_capsid"/>
    <property type="match status" value="1"/>
</dbReference>
<dbReference type="EMBL" id="VOUP01000056">
    <property type="protein sequence ID" value="TXE22186.1"/>
    <property type="molecule type" value="Genomic_DNA"/>
</dbReference>
<name>A0A9X9BXW8_9GAMM</name>
<dbReference type="InterPro" id="IPR056914">
    <property type="entry name" value="Gp53-like"/>
</dbReference>
<dbReference type="AlphaFoldDB" id="A0A9X9BXW8"/>
<evidence type="ECO:0000313" key="2">
    <source>
        <dbReference type="Proteomes" id="UP000321307"/>
    </source>
</evidence>
<evidence type="ECO:0008006" key="3">
    <source>
        <dbReference type="Google" id="ProtNLM"/>
    </source>
</evidence>